<organism evidence="2 3">
    <name type="scientific">Sorangium cellulosum</name>
    <name type="common">Polyangium cellulosum</name>
    <dbReference type="NCBI Taxonomy" id="56"/>
    <lineage>
        <taxon>Bacteria</taxon>
        <taxon>Pseudomonadati</taxon>
        <taxon>Myxococcota</taxon>
        <taxon>Polyangia</taxon>
        <taxon>Polyangiales</taxon>
        <taxon>Polyangiaceae</taxon>
        <taxon>Sorangium</taxon>
    </lineage>
</organism>
<dbReference type="Pfam" id="PF00903">
    <property type="entry name" value="Glyoxalase"/>
    <property type="match status" value="1"/>
</dbReference>
<dbReference type="InterPro" id="IPR004360">
    <property type="entry name" value="Glyas_Fos-R_dOase_dom"/>
</dbReference>
<protein>
    <recommendedName>
        <fullName evidence="1">VOC domain-containing protein</fullName>
    </recommendedName>
</protein>
<dbReference type="PANTHER" id="PTHR36503:SF2">
    <property type="entry name" value="BLR2408 PROTEIN"/>
    <property type="match status" value="1"/>
</dbReference>
<feature type="domain" description="VOC" evidence="1">
    <location>
        <begin position="7"/>
        <end position="131"/>
    </location>
</feature>
<gene>
    <name evidence="2" type="ORF">BE15_17345</name>
</gene>
<dbReference type="SUPFAM" id="SSF54593">
    <property type="entry name" value="Glyoxalase/Bleomycin resistance protein/Dihydroxybiphenyl dioxygenase"/>
    <property type="match status" value="1"/>
</dbReference>
<dbReference type="AlphaFoldDB" id="A0A150QRC0"/>
<dbReference type="InterPro" id="IPR037523">
    <property type="entry name" value="VOC_core"/>
</dbReference>
<evidence type="ECO:0000313" key="3">
    <source>
        <dbReference type="Proteomes" id="UP000075260"/>
    </source>
</evidence>
<reference evidence="2 3" key="1">
    <citation type="submission" date="2014-02" db="EMBL/GenBank/DDBJ databases">
        <title>The small core and large imbalanced accessory genome model reveals a collaborative survival strategy of Sorangium cellulosum strains in nature.</title>
        <authorList>
            <person name="Han K."/>
            <person name="Peng R."/>
            <person name="Blom J."/>
            <person name="Li Y.-Z."/>
        </authorList>
    </citation>
    <scope>NUCLEOTIDE SEQUENCE [LARGE SCALE GENOMIC DNA]</scope>
    <source>
        <strain evidence="2 3">So0008-312</strain>
    </source>
</reference>
<dbReference type="PANTHER" id="PTHR36503">
    <property type="entry name" value="BLR2520 PROTEIN"/>
    <property type="match status" value="1"/>
</dbReference>
<sequence length="141" mass="16185">MTTNRSRKLFVNLPVKDLKRSVEFFTKLGFSFNPNFTDDKATCMILSEDAYVMLLVEERFKDFTKKRICDTSTSTEGIFALTAENRAEVDELVKTAIAAGGTHAEEPTDHGFMYTWSFYDVDGHHWEVFYMDPSAIPHPQQ</sequence>
<dbReference type="Gene3D" id="3.10.180.10">
    <property type="entry name" value="2,3-Dihydroxybiphenyl 1,2-Dioxygenase, domain 1"/>
    <property type="match status" value="1"/>
</dbReference>
<dbReference type="OrthoDB" id="4265398at2"/>
<dbReference type="PROSITE" id="PS51819">
    <property type="entry name" value="VOC"/>
    <property type="match status" value="1"/>
</dbReference>
<evidence type="ECO:0000313" key="2">
    <source>
        <dbReference type="EMBL" id="KYF70567.1"/>
    </source>
</evidence>
<dbReference type="EMBL" id="JEMA01000388">
    <property type="protein sequence ID" value="KYF70567.1"/>
    <property type="molecule type" value="Genomic_DNA"/>
</dbReference>
<dbReference type="Proteomes" id="UP000075260">
    <property type="component" value="Unassembled WGS sequence"/>
</dbReference>
<dbReference type="RefSeq" id="WP_061607561.1">
    <property type="nucleotide sequence ID" value="NZ_JEMA01000388.1"/>
</dbReference>
<evidence type="ECO:0000259" key="1">
    <source>
        <dbReference type="PROSITE" id="PS51819"/>
    </source>
</evidence>
<dbReference type="InterPro" id="IPR029068">
    <property type="entry name" value="Glyas_Bleomycin-R_OHBP_Dase"/>
</dbReference>
<proteinExistence type="predicted"/>
<name>A0A150QRC0_SORCE</name>
<accession>A0A150QRC0</accession>
<comment type="caution">
    <text evidence="2">The sequence shown here is derived from an EMBL/GenBank/DDBJ whole genome shotgun (WGS) entry which is preliminary data.</text>
</comment>